<feature type="transmembrane region" description="Helical" evidence="1">
    <location>
        <begin position="117"/>
        <end position="138"/>
    </location>
</feature>
<evidence type="ECO:0000256" key="1">
    <source>
        <dbReference type="SAM" id="Phobius"/>
    </source>
</evidence>
<feature type="transmembrane region" description="Helical" evidence="1">
    <location>
        <begin position="33"/>
        <end position="50"/>
    </location>
</feature>
<feature type="transmembrane region" description="Helical" evidence="1">
    <location>
        <begin position="62"/>
        <end position="84"/>
    </location>
</feature>
<proteinExistence type="predicted"/>
<keyword evidence="1" id="KW-0472">Membrane</keyword>
<keyword evidence="1" id="KW-0812">Transmembrane</keyword>
<evidence type="ECO:0008006" key="4">
    <source>
        <dbReference type="Google" id="ProtNLM"/>
    </source>
</evidence>
<protein>
    <recommendedName>
        <fullName evidence="4">DUF4149 domain-containing protein</fullName>
    </recommendedName>
</protein>
<organism evidence="2 3">
    <name type="scientific">Sulfobacillus thermotolerans</name>
    <dbReference type="NCBI Taxonomy" id="338644"/>
    <lineage>
        <taxon>Bacteria</taxon>
        <taxon>Bacillati</taxon>
        <taxon>Bacillota</taxon>
        <taxon>Clostridia</taxon>
        <taxon>Eubacteriales</taxon>
        <taxon>Clostridiales Family XVII. Incertae Sedis</taxon>
        <taxon>Sulfobacillus</taxon>
    </lineage>
</organism>
<sequence>MGWIIILYGMVLLIVFAGPSSLALSPTTYPLMTLGHLFTFLASVVLFVLLGRTIKRHGRRPFWPVAVIGAVTAFAGTLISQYVIRLPAAEQAFIAQLHGVPVAAARTMLHLHVVSSALITGGFAAVFYGVLGGFAAWWGGRTVPKLPPPEAPARQDPKAS</sequence>
<evidence type="ECO:0000313" key="2">
    <source>
        <dbReference type="EMBL" id="AUW93993.1"/>
    </source>
</evidence>
<gene>
    <name evidence="2" type="ORF">BXT84_08560</name>
</gene>
<keyword evidence="3" id="KW-1185">Reference proteome</keyword>
<reference evidence="2 3" key="1">
    <citation type="journal article" date="2019" name="Sci. Rep.">
        <title>Sulfobacillus thermotolerans: new insights into resistance and metabolic capacities of acidophilic chemolithotrophs.</title>
        <authorList>
            <person name="Panyushkina A.E."/>
            <person name="Babenko V.V."/>
            <person name="Nikitina A.S."/>
            <person name="Selezneva O.V."/>
            <person name="Tsaplina I.A."/>
            <person name="Letarova M.A."/>
            <person name="Kostryukova E.S."/>
            <person name="Letarov A.V."/>
        </authorList>
    </citation>
    <scope>NUCLEOTIDE SEQUENCE [LARGE SCALE GENOMIC DNA]</scope>
    <source>
        <strain evidence="2 3">Kr1</strain>
    </source>
</reference>
<dbReference type="Proteomes" id="UP000325292">
    <property type="component" value="Chromosome"/>
</dbReference>
<dbReference type="RefSeq" id="WP_103374139.1">
    <property type="nucleotide sequence ID" value="NZ_CP133983.1"/>
</dbReference>
<dbReference type="EMBL" id="CP019454">
    <property type="protein sequence ID" value="AUW93993.1"/>
    <property type="molecule type" value="Genomic_DNA"/>
</dbReference>
<keyword evidence="1" id="KW-1133">Transmembrane helix</keyword>
<name>A0ABN5H3A5_9FIRM</name>
<accession>A0ABN5H3A5</accession>
<evidence type="ECO:0000313" key="3">
    <source>
        <dbReference type="Proteomes" id="UP000325292"/>
    </source>
</evidence>